<keyword evidence="8 19" id="KW-0285">Flavoprotein</keyword>
<dbReference type="AlphaFoldDB" id="A0A7H2BG90"/>
<accession>A0A7H2BG90</accession>
<dbReference type="InterPro" id="IPR023753">
    <property type="entry name" value="FAD/NAD-binding_dom"/>
</dbReference>
<dbReference type="InterPro" id="IPR017121">
    <property type="entry name" value="Nitrite_Rdtase_lsu"/>
</dbReference>
<comment type="cofactor">
    <cofactor evidence="20">
        <name>[4Fe-4S] cluster</name>
        <dbReference type="ChEBI" id="CHEBI:49883"/>
    </cofactor>
    <text evidence="20">Binds 1 [4Fe-4S] cluster per subunit.</text>
</comment>
<evidence type="ECO:0000256" key="15">
    <source>
        <dbReference type="ARBA" id="ARBA00023014"/>
    </source>
</evidence>
<dbReference type="PANTHER" id="PTHR43809">
    <property type="entry name" value="NITRITE REDUCTASE (NADH) LARGE SUBUNIT"/>
    <property type="match status" value="1"/>
</dbReference>
<dbReference type="GO" id="GO:0046872">
    <property type="term" value="F:metal ion binding"/>
    <property type="evidence" value="ECO:0007669"/>
    <property type="project" value="UniProtKB-KW"/>
</dbReference>
<keyword evidence="10 20" id="KW-0479">Metal-binding</keyword>
<keyword evidence="9" id="KW-0001">2Fe-2S</keyword>
<evidence type="ECO:0000256" key="5">
    <source>
        <dbReference type="ARBA" id="ARBA00012353"/>
    </source>
</evidence>
<dbReference type="InterPro" id="IPR006067">
    <property type="entry name" value="NO2/SO3_Rdtase_4Fe4S_dom"/>
</dbReference>
<dbReference type="InterPro" id="IPR041854">
    <property type="entry name" value="BFD-like_2Fe2S-bd_dom_sf"/>
</dbReference>
<dbReference type="PRINTS" id="PR00368">
    <property type="entry name" value="FADPNR"/>
</dbReference>
<dbReference type="Proteomes" id="UP000516404">
    <property type="component" value="Chromosome"/>
</dbReference>
<feature type="domain" description="BFD-like [2Fe-2S]-binding" evidence="23">
    <location>
        <begin position="436"/>
        <end position="484"/>
    </location>
</feature>
<feature type="binding site" evidence="20">
    <location>
        <position position="662"/>
    </location>
    <ligand>
        <name>[4Fe-4S] cluster</name>
        <dbReference type="ChEBI" id="CHEBI:49883"/>
    </ligand>
</feature>
<dbReference type="Gene3D" id="1.10.10.1100">
    <property type="entry name" value="BFD-like [2Fe-2S]-binding domain"/>
    <property type="match status" value="1"/>
</dbReference>
<dbReference type="GeneID" id="96623670"/>
<dbReference type="SUPFAM" id="SSF56014">
    <property type="entry name" value="Nitrite and sulphite reductase 4Fe-4S domain-like"/>
    <property type="match status" value="1"/>
</dbReference>
<dbReference type="InterPro" id="IPR052034">
    <property type="entry name" value="NasD-like"/>
</dbReference>
<keyword evidence="12 19" id="KW-0274">FAD</keyword>
<dbReference type="Gene3D" id="3.50.50.60">
    <property type="entry name" value="FAD/NAD(P)-binding domain"/>
    <property type="match status" value="2"/>
</dbReference>
<evidence type="ECO:0000256" key="13">
    <source>
        <dbReference type="ARBA" id="ARBA00023002"/>
    </source>
</evidence>
<dbReference type="InterPro" id="IPR005117">
    <property type="entry name" value="NiRdtase/SiRdtase_haem-b_fer"/>
</dbReference>
<evidence type="ECO:0000256" key="18">
    <source>
        <dbReference type="ARBA" id="ARBA00049518"/>
    </source>
</evidence>
<name>A0A7H2BG90_9MICC</name>
<dbReference type="GO" id="GO:0050661">
    <property type="term" value="F:NADP binding"/>
    <property type="evidence" value="ECO:0007669"/>
    <property type="project" value="UniProtKB-UniRule"/>
</dbReference>
<feature type="domain" description="Nitrite/Sulfite reductase ferredoxin-like" evidence="22">
    <location>
        <begin position="575"/>
        <end position="636"/>
    </location>
</feature>
<comment type="function">
    <text evidence="2">Catalyzes the reduction of sulfite to sulfide, a step in the biosynthesis of sulfur-containing amino acids and cofactors.</text>
</comment>
<evidence type="ECO:0000259" key="24">
    <source>
        <dbReference type="Pfam" id="PF07992"/>
    </source>
</evidence>
<evidence type="ECO:0000256" key="12">
    <source>
        <dbReference type="ARBA" id="ARBA00022827"/>
    </source>
</evidence>
<comment type="catalytic activity">
    <reaction evidence="18">
        <text>hydrogen sulfide + 6 oxidized [2Fe-2S]-[ferredoxin] + 3 H2O = sulfite + 6 reduced [2Fe-2S]-[ferredoxin] + 7 H(+)</text>
        <dbReference type="Rhea" id="RHEA:23132"/>
        <dbReference type="Rhea" id="RHEA-COMP:10000"/>
        <dbReference type="Rhea" id="RHEA-COMP:10001"/>
        <dbReference type="ChEBI" id="CHEBI:15377"/>
        <dbReference type="ChEBI" id="CHEBI:15378"/>
        <dbReference type="ChEBI" id="CHEBI:17359"/>
        <dbReference type="ChEBI" id="CHEBI:29919"/>
        <dbReference type="ChEBI" id="CHEBI:33737"/>
        <dbReference type="ChEBI" id="CHEBI:33738"/>
        <dbReference type="EC" id="1.8.7.1"/>
    </reaction>
</comment>
<comment type="similarity">
    <text evidence="4">Belongs to the nitrite and sulfite reductase 4Fe-4S domain family.</text>
</comment>
<evidence type="ECO:0000256" key="3">
    <source>
        <dbReference type="ARBA" id="ARBA00005096"/>
    </source>
</evidence>
<evidence type="ECO:0000313" key="26">
    <source>
        <dbReference type="Proteomes" id="UP000516404"/>
    </source>
</evidence>
<evidence type="ECO:0000259" key="23">
    <source>
        <dbReference type="Pfam" id="PF04324"/>
    </source>
</evidence>
<feature type="binding site" evidence="20">
    <location>
        <position position="700"/>
    </location>
    <ligand>
        <name>[4Fe-4S] cluster</name>
        <dbReference type="ChEBI" id="CHEBI:49883"/>
    </ligand>
</feature>
<dbReference type="NCBIfam" id="TIGR02374">
    <property type="entry name" value="nitri_red_nirB"/>
    <property type="match status" value="1"/>
</dbReference>
<dbReference type="Pfam" id="PF07992">
    <property type="entry name" value="Pyr_redox_2"/>
    <property type="match status" value="1"/>
</dbReference>
<dbReference type="RefSeq" id="WP_190725289.1">
    <property type="nucleotide sequence ID" value="NZ_CP061539.1"/>
</dbReference>
<dbReference type="InterPro" id="IPR006066">
    <property type="entry name" value="NO2/SO3_Rdtase_FeS/sirohaem_BS"/>
</dbReference>
<dbReference type="InterPro" id="IPR012744">
    <property type="entry name" value="Nitri_red_NirB"/>
</dbReference>
<evidence type="ECO:0000256" key="8">
    <source>
        <dbReference type="ARBA" id="ARBA00022630"/>
    </source>
</evidence>
<dbReference type="GO" id="GO:0051537">
    <property type="term" value="F:2 iron, 2 sulfur cluster binding"/>
    <property type="evidence" value="ECO:0007669"/>
    <property type="project" value="UniProtKB-KW"/>
</dbReference>
<evidence type="ECO:0000256" key="16">
    <source>
        <dbReference type="ARBA" id="ARBA00023063"/>
    </source>
</evidence>
<dbReference type="InterPro" id="IPR036136">
    <property type="entry name" value="Nit/Sulf_reduc_fer-like_dom_sf"/>
</dbReference>
<evidence type="ECO:0000256" key="20">
    <source>
        <dbReference type="PIRSR" id="PIRSR037149-1"/>
    </source>
</evidence>
<dbReference type="KEGG" id="rter:IDM49_05435"/>
<dbReference type="Pfam" id="PF04324">
    <property type="entry name" value="Fer2_BFD"/>
    <property type="match status" value="1"/>
</dbReference>
<keyword evidence="13" id="KW-0560">Oxidoreductase</keyword>
<proteinExistence type="inferred from homology"/>
<gene>
    <name evidence="25" type="ORF">IDM49_05435</name>
</gene>
<evidence type="ECO:0000256" key="14">
    <source>
        <dbReference type="ARBA" id="ARBA00023004"/>
    </source>
</evidence>
<dbReference type="InterPro" id="IPR045854">
    <property type="entry name" value="NO2/SO3_Rdtase_4Fe4S_sf"/>
</dbReference>
<dbReference type="GO" id="GO:0050660">
    <property type="term" value="F:flavin adenine dinucleotide binding"/>
    <property type="evidence" value="ECO:0007669"/>
    <property type="project" value="UniProtKB-UniRule"/>
</dbReference>
<feature type="binding site" evidence="20">
    <location>
        <position position="656"/>
    </location>
    <ligand>
        <name>[4Fe-4S] cluster</name>
        <dbReference type="ChEBI" id="CHEBI:49883"/>
    </ligand>
</feature>
<dbReference type="GO" id="GO:0098809">
    <property type="term" value="F:nitrite reductase activity"/>
    <property type="evidence" value="ECO:0007669"/>
    <property type="project" value="InterPro"/>
</dbReference>
<keyword evidence="15 20" id="KW-0411">Iron-sulfur</keyword>
<comment type="cofactor">
    <cofactor evidence="17">
        <name>[2Fe-2S] cluster</name>
        <dbReference type="ChEBI" id="CHEBI:190135"/>
    </cofactor>
</comment>
<comment type="cofactor">
    <cofactor evidence="1 19">
        <name>FAD</name>
        <dbReference type="ChEBI" id="CHEBI:57692"/>
    </cofactor>
</comment>
<dbReference type="Pfam" id="PF03460">
    <property type="entry name" value="NIR_SIR_ferr"/>
    <property type="match status" value="1"/>
</dbReference>
<evidence type="ECO:0000256" key="11">
    <source>
        <dbReference type="ARBA" id="ARBA00022784"/>
    </source>
</evidence>
<feature type="binding site" description="axial binding residue" evidence="20">
    <location>
        <position position="700"/>
    </location>
    <ligand>
        <name>siroheme</name>
        <dbReference type="ChEBI" id="CHEBI:60052"/>
    </ligand>
    <ligandPart>
        <name>Fe</name>
        <dbReference type="ChEBI" id="CHEBI:18248"/>
    </ligandPart>
</feature>
<feature type="domain" description="FAD/NAD(P)-binding" evidence="24">
    <location>
        <begin position="13"/>
        <end position="317"/>
    </location>
</feature>
<dbReference type="EC" id="1.8.7.1" evidence="5"/>
<dbReference type="GO" id="GO:0020037">
    <property type="term" value="F:heme binding"/>
    <property type="evidence" value="ECO:0007669"/>
    <property type="project" value="InterPro"/>
</dbReference>
<evidence type="ECO:0000256" key="10">
    <source>
        <dbReference type="ARBA" id="ARBA00022723"/>
    </source>
</evidence>
<dbReference type="SUPFAM" id="SSF51905">
    <property type="entry name" value="FAD/NAD(P)-binding domain"/>
    <property type="match status" value="2"/>
</dbReference>
<dbReference type="PRINTS" id="PR00411">
    <property type="entry name" value="PNDRDTASEI"/>
</dbReference>
<feature type="binding site" evidence="20">
    <location>
        <position position="696"/>
    </location>
    <ligand>
        <name>[4Fe-4S] cluster</name>
        <dbReference type="ChEBI" id="CHEBI:49883"/>
    </ligand>
</feature>
<evidence type="ECO:0000259" key="21">
    <source>
        <dbReference type="Pfam" id="PF01077"/>
    </source>
</evidence>
<dbReference type="GO" id="GO:0042128">
    <property type="term" value="P:nitrate assimilation"/>
    <property type="evidence" value="ECO:0007669"/>
    <property type="project" value="UniProtKB-UniRule"/>
</dbReference>
<reference evidence="25 26" key="1">
    <citation type="submission" date="2020-09" db="EMBL/GenBank/DDBJ databases">
        <title>Investigation of environmental microbes.</title>
        <authorList>
            <person name="Ou Y."/>
            <person name="Kang Q."/>
        </authorList>
    </citation>
    <scope>NUCLEOTIDE SEQUENCE [LARGE SCALE GENOMIC DNA]</scope>
    <source>
        <strain evidence="25 26">KJZ-14</strain>
    </source>
</reference>
<dbReference type="SUPFAM" id="SSF55124">
    <property type="entry name" value="Nitrite/Sulfite reductase N-terminal domain-like"/>
    <property type="match status" value="1"/>
</dbReference>
<dbReference type="GO" id="GO:0051539">
    <property type="term" value="F:4 iron, 4 sulfur cluster binding"/>
    <property type="evidence" value="ECO:0007669"/>
    <property type="project" value="UniProtKB-KW"/>
</dbReference>
<evidence type="ECO:0000256" key="9">
    <source>
        <dbReference type="ARBA" id="ARBA00022714"/>
    </source>
</evidence>
<comment type="cofactor">
    <cofactor evidence="20">
        <name>siroheme</name>
        <dbReference type="ChEBI" id="CHEBI:60052"/>
    </cofactor>
    <text evidence="20">Binds 1 siroheme per subunit.</text>
</comment>
<evidence type="ECO:0000256" key="4">
    <source>
        <dbReference type="ARBA" id="ARBA00010429"/>
    </source>
</evidence>
<keyword evidence="14 20" id="KW-0408">Iron</keyword>
<dbReference type="EMBL" id="CP061539">
    <property type="protein sequence ID" value="QNV38686.1"/>
    <property type="molecule type" value="Genomic_DNA"/>
</dbReference>
<dbReference type="UniPathway" id="UPA00653"/>
<evidence type="ECO:0000256" key="17">
    <source>
        <dbReference type="ARBA" id="ARBA00034078"/>
    </source>
</evidence>
<dbReference type="GO" id="GO:0050311">
    <property type="term" value="F:sulfite reductase (ferredoxin) activity"/>
    <property type="evidence" value="ECO:0007669"/>
    <property type="project" value="UniProtKB-EC"/>
</dbReference>
<protein>
    <recommendedName>
        <fullName evidence="5">assimilatory sulfite reductase (ferredoxin)</fullName>
        <ecNumber evidence="5">1.8.7.1</ecNumber>
    </recommendedName>
</protein>
<dbReference type="PANTHER" id="PTHR43809:SF1">
    <property type="entry name" value="NITRITE REDUCTASE (NADH) LARGE SUBUNIT"/>
    <property type="match status" value="1"/>
</dbReference>
<comment type="pathway">
    <text evidence="3">Nitrogen metabolism; nitrate reduction (assimilation).</text>
</comment>
<evidence type="ECO:0000256" key="19">
    <source>
        <dbReference type="PIRNR" id="PIRNR037149"/>
    </source>
</evidence>
<dbReference type="FunFam" id="3.30.413.10:FF:000007">
    <property type="entry name" value="Nitrite reductase [NAD(P)H] large subunit"/>
    <property type="match status" value="1"/>
</dbReference>
<organism evidence="25 26">
    <name type="scientific">Rothia terrae</name>
    <dbReference type="NCBI Taxonomy" id="396015"/>
    <lineage>
        <taxon>Bacteria</taxon>
        <taxon>Bacillati</taxon>
        <taxon>Actinomycetota</taxon>
        <taxon>Actinomycetes</taxon>
        <taxon>Micrococcales</taxon>
        <taxon>Micrococcaceae</taxon>
        <taxon>Rothia</taxon>
    </lineage>
</organism>
<evidence type="ECO:0000256" key="7">
    <source>
        <dbReference type="ARBA" id="ARBA00022617"/>
    </source>
</evidence>
<dbReference type="InterPro" id="IPR036188">
    <property type="entry name" value="FAD/NAD-bd_sf"/>
</dbReference>
<evidence type="ECO:0000256" key="2">
    <source>
        <dbReference type="ARBA" id="ARBA00003247"/>
    </source>
</evidence>
<keyword evidence="16 19" id="KW-0534">Nitrate assimilation</keyword>
<keyword evidence="6 20" id="KW-0004">4Fe-4S</keyword>
<dbReference type="PRINTS" id="PR00397">
    <property type="entry name" value="SIROHAEM"/>
</dbReference>
<sequence length="883" mass="95279">MVNTVKEPRSGRKILVVGGGPAAWRFVRAIHGEGLGEDTVTVLMDEPFVPYDRVALEQIFNDTEKDLTLGESTLWEQPGIELKLNTRASALDRKNQTVTTTSGEVFPYDELVLATGSRAVKIPIPGAEAAHVFRTINDVRTVVSEMDRLTKKLGRAPKGIVVGGGLLGLEAAEGLKHLGAEPTILDVAPWLLSIEMDQGGGHAVNAQIEATGIGVETGSFISTINRDNAGEVVSVSVANGMGDEADVRVIDADIVMFAAGIRPNDDLPREAEMRMGERGGLVVADNCQSEDENIWAIGEVACVLGRTWGLVAPANQMAEAVAKNLMGGNETVEEFDIATKLKFDGVQVAGFGDRRATTPGALEVLFADPARGMYQKIVTTADAKTLLGGVFVGDTAPFDSLKPLLGRELPAEPAVYLTAAGGGDGIPDTELPDDAILCSCNNIDFGTIRQSIVDGNQDVASIQKATTAGTQCGSCVPMIQKTLKQQMKKMGMTVSNALCEHFGFSRAELFAAVKAVDGLDDFYSVLERFGQGEDGCAICKPTVASILAQTRKSYALDGGRGTLQDTNDRNLGNMQKDGTYSVIPRVPGGEITPDKLLAFGAVAKEYGLYTKINGAQRIGMYGARLEQLPEIWQKLIDAGFESGQAYGKSLRNVKSCIGNSWCRFGVQDSVKMAIDTENRYKGLRSPHKFKLAVSGCNRECAEAQGKDIGLIATTNGWNLYFAGNGGANPAHGRLFAQDLDQETAYKYIDRYLMYYIRTADKLQRTARWAEDLDEQFGDAIEHLRSVIIDDSLGICADLDADMQYHIDNYEDEWVATLKDPERLKRFRAFVNEPEAQDEASRLYVLERDQIRPATPEELAAADAEDADGPVLITGAKIPVGAPA</sequence>
<keyword evidence="7 20" id="KW-0349">Heme</keyword>
<evidence type="ECO:0000256" key="1">
    <source>
        <dbReference type="ARBA" id="ARBA00001974"/>
    </source>
</evidence>
<keyword evidence="11" id="KW-0883">Thioether bond</keyword>
<evidence type="ECO:0000256" key="6">
    <source>
        <dbReference type="ARBA" id="ARBA00022485"/>
    </source>
</evidence>
<dbReference type="Pfam" id="PF01077">
    <property type="entry name" value="NIR_SIR"/>
    <property type="match status" value="1"/>
</dbReference>
<dbReference type="CDD" id="cd19944">
    <property type="entry name" value="NirB_Fer2_BFD-like_2"/>
    <property type="match status" value="1"/>
</dbReference>
<keyword evidence="26" id="KW-1185">Reference proteome</keyword>
<dbReference type="PIRSF" id="PIRSF037149">
    <property type="entry name" value="NirB"/>
    <property type="match status" value="1"/>
</dbReference>
<dbReference type="PROSITE" id="PS00365">
    <property type="entry name" value="NIR_SIR"/>
    <property type="match status" value="1"/>
</dbReference>
<dbReference type="InterPro" id="IPR007419">
    <property type="entry name" value="BFD-like_2Fe2S-bd_dom"/>
</dbReference>
<dbReference type="Gene3D" id="3.30.413.10">
    <property type="entry name" value="Sulfite Reductase Hemoprotein, domain 1"/>
    <property type="match status" value="1"/>
</dbReference>
<evidence type="ECO:0000259" key="22">
    <source>
        <dbReference type="Pfam" id="PF03460"/>
    </source>
</evidence>
<feature type="domain" description="Nitrite/sulphite reductase 4Fe-4S" evidence="21">
    <location>
        <begin position="647"/>
        <end position="773"/>
    </location>
</feature>
<evidence type="ECO:0000313" key="25">
    <source>
        <dbReference type="EMBL" id="QNV38686.1"/>
    </source>
</evidence>